<evidence type="ECO:0000313" key="2">
    <source>
        <dbReference type="EMBL" id="GFH10197.1"/>
    </source>
</evidence>
<proteinExistence type="predicted"/>
<dbReference type="Proteomes" id="UP000485058">
    <property type="component" value="Unassembled WGS sequence"/>
</dbReference>
<dbReference type="AlphaFoldDB" id="A0A699YJ03"/>
<keyword evidence="3" id="KW-1185">Reference proteome</keyword>
<sequence>MTEAADIDPAQLVWERRRWHGPTRHSGWKDHANRHVGKGQHPSTRAYRAVLHPSQKATLPDINTTCIQSCCLVSWPGHAEVVASSRAWQGVLPPTLAVPPGLGLVHCHRRNHGPSRLAVCALPVAQAGGSTAGWPQHRVPAGLCEAQEMDPQAARSQRQANRQGQWSMLTACPTATLLLAVSLCSDSLSPLLTFTSGLEAVQLVHWEGLITALEIISYGLLQKGAVQLLTPPELLARQQDALRKYCEGVAEVFSILAALDSSTSFKSLAAALLDPVALSTVSC</sequence>
<comment type="caution">
    <text evidence="2">The sequence shown here is derived from an EMBL/GenBank/DDBJ whole genome shotgun (WGS) entry which is preliminary data.</text>
</comment>
<protein>
    <submittedName>
        <fullName evidence="2">Uncharacterized protein</fullName>
    </submittedName>
</protein>
<name>A0A699YJ03_HAELA</name>
<reference evidence="2 3" key="1">
    <citation type="submission" date="2020-02" db="EMBL/GenBank/DDBJ databases">
        <title>Draft genome sequence of Haematococcus lacustris strain NIES-144.</title>
        <authorList>
            <person name="Morimoto D."/>
            <person name="Nakagawa S."/>
            <person name="Yoshida T."/>
            <person name="Sawayama S."/>
        </authorList>
    </citation>
    <scope>NUCLEOTIDE SEQUENCE [LARGE SCALE GENOMIC DNA]</scope>
    <source>
        <strain evidence="2 3">NIES-144</strain>
    </source>
</reference>
<accession>A0A699YJ03</accession>
<dbReference type="EMBL" id="BLLF01000295">
    <property type="protein sequence ID" value="GFH10197.1"/>
    <property type="molecule type" value="Genomic_DNA"/>
</dbReference>
<evidence type="ECO:0000313" key="3">
    <source>
        <dbReference type="Proteomes" id="UP000485058"/>
    </source>
</evidence>
<feature type="region of interest" description="Disordered" evidence="1">
    <location>
        <begin position="23"/>
        <end position="42"/>
    </location>
</feature>
<evidence type="ECO:0000256" key="1">
    <source>
        <dbReference type="SAM" id="MobiDB-lite"/>
    </source>
</evidence>
<gene>
    <name evidence="2" type="ORF">HaLaN_05468</name>
</gene>
<organism evidence="2 3">
    <name type="scientific">Haematococcus lacustris</name>
    <name type="common">Green alga</name>
    <name type="synonym">Haematococcus pluvialis</name>
    <dbReference type="NCBI Taxonomy" id="44745"/>
    <lineage>
        <taxon>Eukaryota</taxon>
        <taxon>Viridiplantae</taxon>
        <taxon>Chlorophyta</taxon>
        <taxon>core chlorophytes</taxon>
        <taxon>Chlorophyceae</taxon>
        <taxon>CS clade</taxon>
        <taxon>Chlamydomonadales</taxon>
        <taxon>Haematococcaceae</taxon>
        <taxon>Haematococcus</taxon>
    </lineage>
</organism>